<proteinExistence type="predicted"/>
<dbReference type="PROSITE" id="PS00383">
    <property type="entry name" value="TYR_PHOSPHATASE_1"/>
    <property type="match status" value="1"/>
</dbReference>
<dbReference type="InterPro" id="IPR020422">
    <property type="entry name" value="TYR_PHOSPHATASE_DUAL_dom"/>
</dbReference>
<dbReference type="PANTHER" id="PTHR46377">
    <property type="entry name" value="DUAL SPECIFICITY PROTEIN PHOSPHATASE 19"/>
    <property type="match status" value="1"/>
</dbReference>
<dbReference type="InterPro" id="IPR016130">
    <property type="entry name" value="Tyr_Pase_AS"/>
</dbReference>
<keyword evidence="5" id="KW-1185">Reference proteome</keyword>
<dbReference type="Proteomes" id="UP000693981">
    <property type="component" value="Unassembled WGS sequence"/>
</dbReference>
<protein>
    <recommendedName>
        <fullName evidence="6">Protein-tyrosine-phosphatase</fullName>
    </recommendedName>
</protein>
<dbReference type="PROSITE" id="PS50054">
    <property type="entry name" value="TYR_PHOSPHATASE_DUAL"/>
    <property type="match status" value="1"/>
</dbReference>
<comment type="caution">
    <text evidence="4">The sequence shown here is derived from an EMBL/GenBank/DDBJ whole genome shotgun (WGS) entry which is preliminary data.</text>
</comment>
<organism evidence="4 5">
    <name type="scientific">Phytophthora boehmeriae</name>
    <dbReference type="NCBI Taxonomy" id="109152"/>
    <lineage>
        <taxon>Eukaryota</taxon>
        <taxon>Sar</taxon>
        <taxon>Stramenopiles</taxon>
        <taxon>Oomycota</taxon>
        <taxon>Peronosporomycetes</taxon>
        <taxon>Peronosporales</taxon>
        <taxon>Peronosporaceae</taxon>
        <taxon>Phytophthora</taxon>
    </lineage>
</organism>
<dbReference type="EMBL" id="JAGDFL010000029">
    <property type="protein sequence ID" value="KAG7400503.1"/>
    <property type="molecule type" value="Genomic_DNA"/>
</dbReference>
<dbReference type="InterPro" id="IPR000340">
    <property type="entry name" value="Dual-sp_phosphatase_cat-dom"/>
</dbReference>
<dbReference type="CDD" id="cd14498">
    <property type="entry name" value="DSP"/>
    <property type="match status" value="1"/>
</dbReference>
<dbReference type="PANTHER" id="PTHR46377:SF1">
    <property type="entry name" value="DUAL SPECIFICITY PROTEIN PHOSPHATASE 19"/>
    <property type="match status" value="1"/>
</dbReference>
<sequence length="207" mass="22950">MRDESAIVGQLLRRQQQHPLLEGFPTAARIGDLPLFLGEAGAAQDLAFLETNAIKAVVALGTGDITAKPCEVLLIDILDMEDELLLPHFSECLEFLDQHLNAPVATLVHCVYGQSRSAAICVAYLMQKRNLTLLEAYDVVQRARPCIFINPGFLRQLELFERMRNDPDVMGITSAHAELRTMMARQQRIKTGTANLIAVPQLSTSRP</sequence>
<evidence type="ECO:0000256" key="1">
    <source>
        <dbReference type="ARBA" id="ARBA00022912"/>
    </source>
</evidence>
<accession>A0A8T1X8W0</accession>
<dbReference type="GO" id="GO:0008579">
    <property type="term" value="F:JUN kinase phosphatase activity"/>
    <property type="evidence" value="ECO:0007669"/>
    <property type="project" value="TreeGrafter"/>
</dbReference>
<gene>
    <name evidence="4" type="ORF">PHYBOEH_005531</name>
</gene>
<name>A0A8T1X8W0_9STRA</name>
<keyword evidence="1" id="KW-0904">Protein phosphatase</keyword>
<evidence type="ECO:0000259" key="2">
    <source>
        <dbReference type="PROSITE" id="PS50054"/>
    </source>
</evidence>
<keyword evidence="1" id="KW-0378">Hydrolase</keyword>
<dbReference type="SMART" id="SM00195">
    <property type="entry name" value="DSPc"/>
    <property type="match status" value="1"/>
</dbReference>
<dbReference type="PROSITE" id="PS50056">
    <property type="entry name" value="TYR_PHOSPHATASE_2"/>
    <property type="match status" value="1"/>
</dbReference>
<feature type="domain" description="Tyrosine specific protein phosphatases" evidence="3">
    <location>
        <begin position="87"/>
        <end position="145"/>
    </location>
</feature>
<dbReference type="Pfam" id="PF00782">
    <property type="entry name" value="DSPc"/>
    <property type="match status" value="1"/>
</dbReference>
<reference evidence="4" key="1">
    <citation type="submission" date="2021-02" db="EMBL/GenBank/DDBJ databases">
        <authorList>
            <person name="Palmer J.M."/>
        </authorList>
    </citation>
    <scope>NUCLEOTIDE SEQUENCE</scope>
    <source>
        <strain evidence="4">SCRP23</strain>
    </source>
</reference>
<dbReference type="GO" id="GO:0005737">
    <property type="term" value="C:cytoplasm"/>
    <property type="evidence" value="ECO:0007669"/>
    <property type="project" value="TreeGrafter"/>
</dbReference>
<evidence type="ECO:0000259" key="3">
    <source>
        <dbReference type="PROSITE" id="PS50056"/>
    </source>
</evidence>
<evidence type="ECO:0008006" key="6">
    <source>
        <dbReference type="Google" id="ProtNLM"/>
    </source>
</evidence>
<dbReference type="InterPro" id="IPR000387">
    <property type="entry name" value="Tyr_Pase_dom"/>
</dbReference>
<evidence type="ECO:0000313" key="5">
    <source>
        <dbReference type="Proteomes" id="UP000693981"/>
    </source>
</evidence>
<feature type="domain" description="Tyrosine-protein phosphatase" evidence="2">
    <location>
        <begin position="24"/>
        <end position="166"/>
    </location>
</feature>
<dbReference type="AlphaFoldDB" id="A0A8T1X8W0"/>
<dbReference type="OrthoDB" id="2017893at2759"/>
<evidence type="ECO:0000313" key="4">
    <source>
        <dbReference type="EMBL" id="KAG7400503.1"/>
    </source>
</evidence>